<organism evidence="14 15">
    <name type="scientific">Halobacillus salinus</name>
    <dbReference type="NCBI Taxonomy" id="192814"/>
    <lineage>
        <taxon>Bacteria</taxon>
        <taxon>Bacillati</taxon>
        <taxon>Bacillota</taxon>
        <taxon>Bacilli</taxon>
        <taxon>Bacillales</taxon>
        <taxon>Bacillaceae</taxon>
        <taxon>Halobacillus</taxon>
    </lineage>
</organism>
<dbReference type="InterPro" id="IPR015955">
    <property type="entry name" value="Lactate_DH/Glyco_Ohase_4_C"/>
</dbReference>
<keyword evidence="2 9" id="KW-0479">Metal-binding</keyword>
<feature type="domain" description="Glycosyl hydrolase family 4 C-terminal" evidence="13">
    <location>
        <begin position="196"/>
        <end position="416"/>
    </location>
</feature>
<feature type="site" description="Increases basicity of active site Tyr" evidence="10">
    <location>
        <position position="110"/>
    </location>
</feature>
<dbReference type="GO" id="GO:0004553">
    <property type="term" value="F:hydrolase activity, hydrolyzing O-glycosyl compounds"/>
    <property type="evidence" value="ECO:0007669"/>
    <property type="project" value="InterPro"/>
</dbReference>
<feature type="transmembrane region" description="Helical" evidence="12">
    <location>
        <begin position="6"/>
        <end position="25"/>
    </location>
</feature>
<evidence type="ECO:0000256" key="11">
    <source>
        <dbReference type="RuleBase" id="RU361152"/>
    </source>
</evidence>
<evidence type="ECO:0000256" key="9">
    <source>
        <dbReference type="PIRSR" id="PIRSR601088-3"/>
    </source>
</evidence>
<dbReference type="RefSeq" id="WP_135327745.1">
    <property type="nucleotide sequence ID" value="NZ_SRJC01000002.1"/>
</dbReference>
<dbReference type="PRINTS" id="PR00732">
    <property type="entry name" value="GLHYDRLASE4"/>
</dbReference>
<accession>A0A4Z0H182</accession>
<evidence type="ECO:0000256" key="1">
    <source>
        <dbReference type="ARBA" id="ARBA00010141"/>
    </source>
</evidence>
<sequence length="451" mass="51033">MKKQNLVVVGGGSTYTIGMIMSLIAEKDQFPLKSITFYDTNFERQEKIAKASEVILREKYPELESFSYTTDKEEALSNADFVFVQIRTGGLAMRERDEQIPLQYDAVGQETCGPGGMAYGLRSIGDMVDLVNDIRHYSPEAWILNYTNPAAIVAEALRREFPHDKKLLNICDMPAAIMVSYAGILGKDVFDLVPEYFGLNHFGWFTKVLDKEGNDHTDTIKRAITEDGFIPEDAEIANDPSWIKTFKQVEQMVTDFPEYLPNTYLQYYLYPSQMVEKEDPANTRARQVINGREARVLQLADQIIKDDTTANVELEVDIHGRYMIRVAASMAYNNGDIFIVMVENNGTIANLPDDAMVEVPAMMTNRGPKPFSVGPISTFYKGLIEGQLAYEKLVVDAYYENSYEKALQALTLNRTVVDAPRARKILDDLIDANKEFWPELHKNKQLVSQSS</sequence>
<keyword evidence="9" id="KW-0408">Iron</keyword>
<dbReference type="Pfam" id="PF02056">
    <property type="entry name" value="Glyco_hydro_4"/>
    <property type="match status" value="1"/>
</dbReference>
<dbReference type="PROSITE" id="PS01324">
    <property type="entry name" value="GLYCOSYL_HYDROL_F4"/>
    <property type="match status" value="1"/>
</dbReference>
<feature type="binding site" evidence="8">
    <location>
        <position position="94"/>
    </location>
    <ligand>
        <name>substrate</name>
    </ligand>
</feature>
<evidence type="ECO:0000313" key="14">
    <source>
        <dbReference type="EMBL" id="TGB02807.1"/>
    </source>
</evidence>
<protein>
    <submittedName>
        <fullName evidence="14">6-phospho-alpha-glucosidase</fullName>
    </submittedName>
</protein>
<dbReference type="GO" id="GO:0016616">
    <property type="term" value="F:oxidoreductase activity, acting on the CH-OH group of donors, NAD or NADP as acceptor"/>
    <property type="evidence" value="ECO:0007669"/>
    <property type="project" value="InterPro"/>
</dbReference>
<dbReference type="PANTHER" id="PTHR32092">
    <property type="entry name" value="6-PHOSPHO-BETA-GLUCOSIDASE-RELATED"/>
    <property type="match status" value="1"/>
</dbReference>
<evidence type="ECO:0000256" key="5">
    <source>
        <dbReference type="ARBA" id="ARBA00023211"/>
    </source>
</evidence>
<dbReference type="Proteomes" id="UP000297982">
    <property type="component" value="Unassembled WGS sequence"/>
</dbReference>
<dbReference type="GO" id="GO:0005975">
    <property type="term" value="P:carbohydrate metabolic process"/>
    <property type="evidence" value="ECO:0007669"/>
    <property type="project" value="InterPro"/>
</dbReference>
<evidence type="ECO:0000256" key="10">
    <source>
        <dbReference type="PIRSR" id="PIRSR601088-4"/>
    </source>
</evidence>
<keyword evidence="12" id="KW-0812">Transmembrane</keyword>
<evidence type="ECO:0000256" key="12">
    <source>
        <dbReference type="SAM" id="Phobius"/>
    </source>
</evidence>
<keyword evidence="12" id="KW-1133">Transmembrane helix</keyword>
<proteinExistence type="inferred from homology"/>
<feature type="active site" description="Proton acceptor" evidence="7">
    <location>
        <position position="264"/>
    </location>
</feature>
<dbReference type="EMBL" id="SRJC01000002">
    <property type="protein sequence ID" value="TGB02807.1"/>
    <property type="molecule type" value="Genomic_DNA"/>
</dbReference>
<comment type="cofactor">
    <cofactor evidence="11">
        <name>NAD(+)</name>
        <dbReference type="ChEBI" id="CHEBI:57540"/>
    </cofactor>
    <text evidence="11">Binds 1 NAD(+) per subunit.</text>
</comment>
<keyword evidence="4 11" id="KW-0520">NAD</keyword>
<dbReference type="PANTHER" id="PTHR32092:SF14">
    <property type="entry name" value="MALTOSE-6'-PHOSPHATE GLUCOSIDASE"/>
    <property type="match status" value="1"/>
</dbReference>
<feature type="binding site" evidence="8">
    <location>
        <position position="148"/>
    </location>
    <ligand>
        <name>substrate</name>
    </ligand>
</feature>
<comment type="similarity">
    <text evidence="1 11">Belongs to the glycosyl hydrolase 4 family.</text>
</comment>
<dbReference type="InterPro" id="IPR019802">
    <property type="entry name" value="GlycHydrolase_4_CS"/>
</dbReference>
<keyword evidence="9" id="KW-0170">Cobalt</keyword>
<evidence type="ECO:0000256" key="8">
    <source>
        <dbReference type="PIRSR" id="PIRSR601088-2"/>
    </source>
</evidence>
<reference evidence="14 15" key="1">
    <citation type="journal article" date="2003" name="Int. J. Syst. Evol. Microbiol.">
        <title>Halobacillus salinus sp. nov., isolated from a salt lake on the coast of the East Sea in Korea.</title>
        <authorList>
            <person name="Yoon J.H."/>
            <person name="Kang K.H."/>
            <person name="Park Y.H."/>
        </authorList>
    </citation>
    <scope>NUCLEOTIDE SEQUENCE [LARGE SCALE GENOMIC DNA]</scope>
    <source>
        <strain evidence="14 15">HSL-3</strain>
    </source>
</reference>
<dbReference type="AlphaFoldDB" id="A0A4Z0H182"/>
<keyword evidence="5 9" id="KW-0464">Manganese</keyword>
<keyword evidence="3 11" id="KW-0378">Hydrolase</keyword>
<gene>
    <name evidence="14" type="ORF">E4663_11675</name>
</gene>
<evidence type="ECO:0000256" key="4">
    <source>
        <dbReference type="ARBA" id="ARBA00023027"/>
    </source>
</evidence>
<evidence type="ECO:0000256" key="3">
    <source>
        <dbReference type="ARBA" id="ARBA00022801"/>
    </source>
</evidence>
<dbReference type="SUPFAM" id="SSF56327">
    <property type="entry name" value="LDH C-terminal domain-like"/>
    <property type="match status" value="1"/>
</dbReference>
<feature type="active site" description="Proton donor" evidence="7">
    <location>
        <position position="172"/>
    </location>
</feature>
<dbReference type="SUPFAM" id="SSF51735">
    <property type="entry name" value="NAD(P)-binding Rossmann-fold domains"/>
    <property type="match status" value="1"/>
</dbReference>
<name>A0A4Z0H182_9BACI</name>
<dbReference type="Gene3D" id="3.40.50.720">
    <property type="entry name" value="NAD(P)-binding Rossmann-like Domain"/>
    <property type="match status" value="1"/>
</dbReference>
<evidence type="ECO:0000256" key="6">
    <source>
        <dbReference type="ARBA" id="ARBA00023295"/>
    </source>
</evidence>
<keyword evidence="15" id="KW-1185">Reference proteome</keyword>
<dbReference type="Pfam" id="PF11975">
    <property type="entry name" value="Glyco_hydro_4C"/>
    <property type="match status" value="1"/>
</dbReference>
<dbReference type="CDD" id="cd05298">
    <property type="entry name" value="GH4_GlvA_pagL_like"/>
    <property type="match status" value="1"/>
</dbReference>
<dbReference type="InterPro" id="IPR022616">
    <property type="entry name" value="Glyco_hydro_4_C"/>
</dbReference>
<dbReference type="GO" id="GO:0046872">
    <property type="term" value="F:metal ion binding"/>
    <property type="evidence" value="ECO:0007669"/>
    <property type="project" value="UniProtKB-KW"/>
</dbReference>
<dbReference type="InterPro" id="IPR001088">
    <property type="entry name" value="Glyco_hydro_4"/>
</dbReference>
<keyword evidence="9" id="KW-0533">Nickel</keyword>
<dbReference type="InterPro" id="IPR036291">
    <property type="entry name" value="NAD(P)-bd_dom_sf"/>
</dbReference>
<feature type="binding site" evidence="9">
    <location>
        <position position="201"/>
    </location>
    <ligand>
        <name>Mn(2+)</name>
        <dbReference type="ChEBI" id="CHEBI:29035"/>
    </ligand>
</feature>
<evidence type="ECO:0000256" key="2">
    <source>
        <dbReference type="ARBA" id="ARBA00022723"/>
    </source>
</evidence>
<evidence type="ECO:0000313" key="15">
    <source>
        <dbReference type="Proteomes" id="UP000297982"/>
    </source>
</evidence>
<keyword evidence="6 11" id="KW-0326">Glycosidase</keyword>
<evidence type="ECO:0000256" key="7">
    <source>
        <dbReference type="PIRSR" id="PIRSR601088-1"/>
    </source>
</evidence>
<feature type="binding site" evidence="9">
    <location>
        <position position="171"/>
    </location>
    <ligand>
        <name>Mn(2+)</name>
        <dbReference type="ChEBI" id="CHEBI:29035"/>
    </ligand>
</feature>
<keyword evidence="12" id="KW-0472">Membrane</keyword>
<feature type="binding site" evidence="8">
    <location>
        <position position="284"/>
    </location>
    <ligand>
        <name>substrate</name>
    </ligand>
</feature>
<dbReference type="Gene3D" id="3.90.110.10">
    <property type="entry name" value="Lactate dehydrogenase/glycoside hydrolase, family 4, C-terminal"/>
    <property type="match status" value="1"/>
</dbReference>
<evidence type="ECO:0000259" key="13">
    <source>
        <dbReference type="Pfam" id="PF11975"/>
    </source>
</evidence>
<comment type="caution">
    <text evidence="14">The sequence shown here is derived from an EMBL/GenBank/DDBJ whole genome shotgun (WGS) entry which is preliminary data.</text>
</comment>